<evidence type="ECO:0000256" key="1">
    <source>
        <dbReference type="SAM" id="Phobius"/>
    </source>
</evidence>
<comment type="caution">
    <text evidence="2">The sequence shown here is derived from an EMBL/GenBank/DDBJ whole genome shotgun (WGS) entry which is preliminary data.</text>
</comment>
<name>A0A7C9LVW9_9GAMM</name>
<accession>A0A7C9LVW9</accession>
<keyword evidence="1" id="KW-0472">Membrane</keyword>
<dbReference type="Proteomes" id="UP000479692">
    <property type="component" value="Unassembled WGS sequence"/>
</dbReference>
<evidence type="ECO:0000313" key="2">
    <source>
        <dbReference type="EMBL" id="MUV13045.1"/>
    </source>
</evidence>
<reference evidence="2 3" key="1">
    <citation type="submission" date="2019-12" db="EMBL/GenBank/DDBJ databases">
        <authorList>
            <person name="Xu J."/>
        </authorList>
    </citation>
    <scope>NUCLEOTIDE SEQUENCE [LARGE SCALE GENOMIC DNA]</scope>
    <source>
        <strain evidence="2 3">HX-5-24</strain>
    </source>
</reference>
<dbReference type="EMBL" id="WOXT01000001">
    <property type="protein sequence ID" value="MUV13045.1"/>
    <property type="molecule type" value="Genomic_DNA"/>
</dbReference>
<keyword evidence="1" id="KW-0812">Transmembrane</keyword>
<keyword evidence="1" id="KW-1133">Transmembrane helix</keyword>
<protein>
    <submittedName>
        <fullName evidence="2">Uncharacterized protein</fullName>
    </submittedName>
</protein>
<organism evidence="2 3">
    <name type="scientific">Noviluteimonas gilva</name>
    <dbReference type="NCBI Taxonomy" id="2682097"/>
    <lineage>
        <taxon>Bacteria</taxon>
        <taxon>Pseudomonadati</taxon>
        <taxon>Pseudomonadota</taxon>
        <taxon>Gammaproteobacteria</taxon>
        <taxon>Lysobacterales</taxon>
        <taxon>Lysobacteraceae</taxon>
        <taxon>Noviluteimonas</taxon>
    </lineage>
</organism>
<feature type="transmembrane region" description="Helical" evidence="1">
    <location>
        <begin position="49"/>
        <end position="66"/>
    </location>
</feature>
<evidence type="ECO:0000313" key="3">
    <source>
        <dbReference type="Proteomes" id="UP000479692"/>
    </source>
</evidence>
<gene>
    <name evidence="2" type="ORF">GN331_02385</name>
</gene>
<dbReference type="AlphaFoldDB" id="A0A7C9LVW9"/>
<proteinExistence type="predicted"/>
<sequence length="97" mass="10669">MHDDKDIAALFEADARGLRATAPTPPPAWRVVQATRARAAHRMARRLRWTWRIATLVVVAAAIPIALHDPRALPGLVAPLLLGALVCWRDEPGVPER</sequence>
<keyword evidence="3" id="KW-1185">Reference proteome</keyword>
<dbReference type="RefSeq" id="WP_156639974.1">
    <property type="nucleotide sequence ID" value="NZ_WOXT01000001.1"/>
</dbReference>